<keyword evidence="1" id="KW-1003">Cell membrane</keyword>
<dbReference type="NCBIfam" id="TIGR02840">
    <property type="entry name" value="spore_YtaF"/>
    <property type="match status" value="1"/>
</dbReference>
<sequence length="207" mass="22029">MATLVMLAAAVSLDSFGVGFAYGTRRIKIPLISLLFIAACSGISILIAMSVGSALSMWLSPDVAELLGAIILIGLGCWTVYAAYRPKKERKPRVKQTKMDFTIRLFGFVIHILREPESADIDRSGTVTGKEALLLGLALSLDAFGAGIGAALMGLSPLGLATCTAILSALFVTLGMTFGYRTARLKWVQKMAFIPGCLLLIIGVMKL</sequence>
<feature type="transmembrane region" description="Helical" evidence="5">
    <location>
        <begin position="6"/>
        <end position="24"/>
    </location>
</feature>
<dbReference type="InterPro" id="IPR014205">
    <property type="entry name" value="Spore_YtaF"/>
</dbReference>
<dbReference type="PANTHER" id="PTHR35529:SF2">
    <property type="entry name" value="SPORULATION PROTEIN YTAF-RELATED"/>
    <property type="match status" value="1"/>
</dbReference>
<dbReference type="RefSeq" id="WP_011247550.1">
    <property type="nucleotide sequence ID" value="NZ_BOQQ01000002.1"/>
</dbReference>
<name>A0A268P1U2_SHOCL</name>
<evidence type="ECO:0000256" key="3">
    <source>
        <dbReference type="ARBA" id="ARBA00022989"/>
    </source>
</evidence>
<protein>
    <submittedName>
        <fullName evidence="6">Sporulation membrane protein YtaF</fullName>
    </submittedName>
</protein>
<dbReference type="InterPro" id="IPR003810">
    <property type="entry name" value="Mntp/YtaF"/>
</dbReference>
<evidence type="ECO:0000256" key="2">
    <source>
        <dbReference type="ARBA" id="ARBA00022692"/>
    </source>
</evidence>
<proteinExistence type="predicted"/>
<keyword evidence="4 5" id="KW-0472">Membrane</keyword>
<dbReference type="Proteomes" id="UP000216207">
    <property type="component" value="Unassembled WGS sequence"/>
</dbReference>
<dbReference type="OMA" id="RKPMVAD"/>
<accession>A0A268P1U2</accession>
<feature type="transmembrane region" description="Helical" evidence="5">
    <location>
        <begin position="132"/>
        <end position="152"/>
    </location>
</feature>
<dbReference type="Pfam" id="PF02659">
    <property type="entry name" value="Mntp"/>
    <property type="match status" value="2"/>
</dbReference>
<evidence type="ECO:0000256" key="5">
    <source>
        <dbReference type="SAM" id="Phobius"/>
    </source>
</evidence>
<feature type="transmembrane region" description="Helical" evidence="5">
    <location>
        <begin position="187"/>
        <end position="205"/>
    </location>
</feature>
<comment type="caution">
    <text evidence="6">The sequence shown here is derived from an EMBL/GenBank/DDBJ whole genome shotgun (WGS) entry which is preliminary data.</text>
</comment>
<keyword evidence="3 5" id="KW-1133">Transmembrane helix</keyword>
<evidence type="ECO:0000256" key="1">
    <source>
        <dbReference type="ARBA" id="ARBA00022475"/>
    </source>
</evidence>
<evidence type="ECO:0000256" key="4">
    <source>
        <dbReference type="ARBA" id="ARBA00023136"/>
    </source>
</evidence>
<feature type="transmembrane region" description="Helical" evidence="5">
    <location>
        <begin position="158"/>
        <end position="180"/>
    </location>
</feature>
<keyword evidence="2 5" id="KW-0812">Transmembrane</keyword>
<dbReference type="EMBL" id="NPCC01000007">
    <property type="protein sequence ID" value="PAE89621.1"/>
    <property type="molecule type" value="Genomic_DNA"/>
</dbReference>
<feature type="transmembrane region" description="Helical" evidence="5">
    <location>
        <begin position="31"/>
        <end position="60"/>
    </location>
</feature>
<dbReference type="PANTHER" id="PTHR35529">
    <property type="entry name" value="MANGANESE EFFLUX PUMP MNTP-RELATED"/>
    <property type="match status" value="1"/>
</dbReference>
<evidence type="ECO:0000313" key="7">
    <source>
        <dbReference type="Proteomes" id="UP000216207"/>
    </source>
</evidence>
<reference evidence="6 7" key="1">
    <citation type="submission" date="2017-07" db="EMBL/GenBank/DDBJ databases">
        <title>Isolation and whole genome analysis of endospore-forming bacteria from heroin.</title>
        <authorList>
            <person name="Kalinowski J."/>
            <person name="Ahrens B."/>
            <person name="Al-Dilaimi A."/>
            <person name="Winkler A."/>
            <person name="Wibberg D."/>
            <person name="Schleenbecker U."/>
            <person name="Ruckert C."/>
            <person name="Wolfel R."/>
            <person name="Grass G."/>
        </authorList>
    </citation>
    <scope>NUCLEOTIDE SEQUENCE [LARGE SCALE GENOMIC DNA]</scope>
    <source>
        <strain evidence="6 7">7539</strain>
    </source>
</reference>
<evidence type="ECO:0000313" key="6">
    <source>
        <dbReference type="EMBL" id="PAE89621.1"/>
    </source>
</evidence>
<dbReference type="AlphaFoldDB" id="A0A268P1U2"/>
<gene>
    <name evidence="6" type="primary">ytaF</name>
    <name evidence="6" type="ORF">CHH72_07015</name>
</gene>
<feature type="transmembrane region" description="Helical" evidence="5">
    <location>
        <begin position="66"/>
        <end position="84"/>
    </location>
</feature>
<organism evidence="6 7">
    <name type="scientific">Shouchella clausii</name>
    <name type="common">Alkalihalobacillus clausii</name>
    <dbReference type="NCBI Taxonomy" id="79880"/>
    <lineage>
        <taxon>Bacteria</taxon>
        <taxon>Bacillati</taxon>
        <taxon>Bacillota</taxon>
        <taxon>Bacilli</taxon>
        <taxon>Bacillales</taxon>
        <taxon>Bacillaceae</taxon>
        <taxon>Shouchella</taxon>
    </lineage>
</organism>